<dbReference type="Proteomes" id="UP000050525">
    <property type="component" value="Unassembled WGS sequence"/>
</dbReference>
<keyword evidence="2" id="KW-1185">Reference proteome</keyword>
<reference evidence="1 2" key="1">
    <citation type="journal article" date="2012" name="Genome Biol.">
        <title>Sequencing three crocodilian genomes to illuminate the evolution of archosaurs and amniotes.</title>
        <authorList>
            <person name="St John J.A."/>
            <person name="Braun E.L."/>
            <person name="Isberg S.R."/>
            <person name="Miles L.G."/>
            <person name="Chong A.Y."/>
            <person name="Gongora J."/>
            <person name="Dalzell P."/>
            <person name="Moran C."/>
            <person name="Bed'hom B."/>
            <person name="Abzhanov A."/>
            <person name="Burgess S.C."/>
            <person name="Cooksey A.M."/>
            <person name="Castoe T.A."/>
            <person name="Crawford N.G."/>
            <person name="Densmore L.D."/>
            <person name="Drew J.C."/>
            <person name="Edwards S.V."/>
            <person name="Faircloth B.C."/>
            <person name="Fujita M.K."/>
            <person name="Greenwold M.J."/>
            <person name="Hoffmann F.G."/>
            <person name="Howard J.M."/>
            <person name="Iguchi T."/>
            <person name="Janes D.E."/>
            <person name="Khan S.Y."/>
            <person name="Kohno S."/>
            <person name="de Koning A.J."/>
            <person name="Lance S.L."/>
            <person name="McCarthy F.M."/>
            <person name="McCormack J.E."/>
            <person name="Merchant M.E."/>
            <person name="Peterson D.G."/>
            <person name="Pollock D.D."/>
            <person name="Pourmand N."/>
            <person name="Raney B.J."/>
            <person name="Roessler K.A."/>
            <person name="Sanford J.R."/>
            <person name="Sawyer R.H."/>
            <person name="Schmidt C.J."/>
            <person name="Triplett E.W."/>
            <person name="Tuberville T.D."/>
            <person name="Venegas-Anaya M."/>
            <person name="Howard J.T."/>
            <person name="Jarvis E.D."/>
            <person name="Guillette L.J.Jr."/>
            <person name="Glenn T.C."/>
            <person name="Green R.E."/>
            <person name="Ray D.A."/>
        </authorList>
    </citation>
    <scope>NUCLEOTIDE SEQUENCE [LARGE SCALE GENOMIC DNA]</scope>
    <source>
        <strain evidence="1">KSC_2009_1</strain>
    </source>
</reference>
<organism evidence="1 2">
    <name type="scientific">Alligator mississippiensis</name>
    <name type="common">American alligator</name>
    <dbReference type="NCBI Taxonomy" id="8496"/>
    <lineage>
        <taxon>Eukaryota</taxon>
        <taxon>Metazoa</taxon>
        <taxon>Chordata</taxon>
        <taxon>Craniata</taxon>
        <taxon>Vertebrata</taxon>
        <taxon>Euteleostomi</taxon>
        <taxon>Archelosauria</taxon>
        <taxon>Archosauria</taxon>
        <taxon>Crocodylia</taxon>
        <taxon>Alligatoridae</taxon>
        <taxon>Alligatorinae</taxon>
        <taxon>Alligator</taxon>
    </lineage>
</organism>
<accession>A0A151NZC8</accession>
<gene>
    <name evidence="1" type="ORF">Y1Q_0002779</name>
</gene>
<name>A0A151NZC8_ALLMI</name>
<proteinExistence type="predicted"/>
<comment type="caution">
    <text evidence="1">The sequence shown here is derived from an EMBL/GenBank/DDBJ whole genome shotgun (WGS) entry which is preliminary data.</text>
</comment>
<evidence type="ECO:0000313" key="1">
    <source>
        <dbReference type="EMBL" id="KYO42148.1"/>
    </source>
</evidence>
<sequence length="78" mass="8732">MGKKILIVCNKPGFWLFASDQVDRLNTLQHLMDSESYSQPWATLFHLERIPAIGLHGLSDSFAQLTPSSIVDLSFAQV</sequence>
<evidence type="ECO:0000313" key="2">
    <source>
        <dbReference type="Proteomes" id="UP000050525"/>
    </source>
</evidence>
<dbReference type="EMBL" id="AKHW03001485">
    <property type="protein sequence ID" value="KYO42148.1"/>
    <property type="molecule type" value="Genomic_DNA"/>
</dbReference>
<protein>
    <submittedName>
        <fullName evidence="1">Uncharacterized protein</fullName>
    </submittedName>
</protein>
<dbReference type="AlphaFoldDB" id="A0A151NZC8"/>